<evidence type="ECO:0000313" key="6">
    <source>
        <dbReference type="Proteomes" id="UP000009135"/>
    </source>
</evidence>
<comment type="similarity">
    <text evidence="1">Belongs to the type-I restriction system S methylase family.</text>
</comment>
<evidence type="ECO:0000313" key="5">
    <source>
        <dbReference type="EMBL" id="AEW45404.2"/>
    </source>
</evidence>
<keyword evidence="6" id="KW-1185">Reference proteome</keyword>
<proteinExistence type="inferred from homology"/>
<dbReference type="SUPFAM" id="SSF116734">
    <property type="entry name" value="DNA methylase specificity domain"/>
    <property type="match status" value="1"/>
</dbReference>
<evidence type="ECO:0000256" key="2">
    <source>
        <dbReference type="ARBA" id="ARBA00022747"/>
    </source>
</evidence>
<dbReference type="EMBL" id="CP003199">
    <property type="protein sequence ID" value="AEW45404.2"/>
    <property type="molecule type" value="Genomic_DNA"/>
</dbReference>
<keyword evidence="5" id="KW-0378">Hydrolase</keyword>
<dbReference type="EC" id="3.1.21.3" evidence="5"/>
<dbReference type="HOGENOM" id="CLU_021095_5_1_14"/>
<evidence type="ECO:0000259" key="4">
    <source>
        <dbReference type="Pfam" id="PF01420"/>
    </source>
</evidence>
<evidence type="ECO:0000256" key="1">
    <source>
        <dbReference type="ARBA" id="ARBA00010923"/>
    </source>
</evidence>
<dbReference type="GO" id="GO:0009307">
    <property type="term" value="P:DNA restriction-modification system"/>
    <property type="evidence" value="ECO:0007669"/>
    <property type="project" value="UniProtKB-KW"/>
</dbReference>
<dbReference type="AlphaFoldDB" id="H6N6Y2"/>
<dbReference type="Pfam" id="PF01420">
    <property type="entry name" value="Methylase_S"/>
    <property type="match status" value="1"/>
</dbReference>
<dbReference type="InterPro" id="IPR052021">
    <property type="entry name" value="Type-I_RS_S_subunit"/>
</dbReference>
<name>H6N6Y2_MYCHN</name>
<dbReference type="Gene3D" id="3.90.220.20">
    <property type="entry name" value="DNA methylase specificity domains"/>
    <property type="match status" value="1"/>
</dbReference>
<feature type="domain" description="Type I restriction modification DNA specificity" evidence="4">
    <location>
        <begin position="55"/>
        <end position="155"/>
    </location>
</feature>
<dbReference type="GO" id="GO:0009035">
    <property type="term" value="F:type I site-specific deoxyribonuclease activity"/>
    <property type="evidence" value="ECO:0007669"/>
    <property type="project" value="UniProtKB-EC"/>
</dbReference>
<dbReference type="KEGG" id="mhe:MHC_02710"/>
<dbReference type="PANTHER" id="PTHR30408">
    <property type="entry name" value="TYPE-1 RESTRICTION ENZYME ECOKI SPECIFICITY PROTEIN"/>
    <property type="match status" value="1"/>
</dbReference>
<evidence type="ECO:0000256" key="3">
    <source>
        <dbReference type="ARBA" id="ARBA00023125"/>
    </source>
</evidence>
<keyword evidence="3" id="KW-0238">DNA-binding</keyword>
<keyword evidence="2" id="KW-0680">Restriction system</keyword>
<gene>
    <name evidence="5" type="ordered locus">MHC_02710</name>
</gene>
<reference evidence="5 6" key="1">
    <citation type="journal article" date="2012" name="J. Bacteriol.">
        <title>Complete genome sequence of Mycoplasma haemocanis strain Illinois.</title>
        <authorList>
            <person name="do Nascimento N.C."/>
            <person name="Guimaraes A.M."/>
            <person name="Santos A.P."/>
            <person name="Sanmiguel P.J."/>
            <person name="Messick J.B."/>
        </authorList>
    </citation>
    <scope>NUCLEOTIDE SEQUENCE [LARGE SCALE GENOMIC DNA]</scope>
    <source>
        <strain evidence="5 6">Illinois</strain>
    </source>
</reference>
<dbReference type="InterPro" id="IPR000055">
    <property type="entry name" value="Restrct_endonuc_typeI_TRD"/>
</dbReference>
<accession>H6N6Y2</accession>
<dbReference type="Proteomes" id="UP000009135">
    <property type="component" value="Chromosome"/>
</dbReference>
<dbReference type="REBASE" id="45427">
    <property type="entry name" value="S6.MhaIllORF2720P"/>
</dbReference>
<protein>
    <submittedName>
        <fullName evidence="5">Type I restriction-modification system, S subunit</fullName>
        <ecNumber evidence="5">3.1.21.3</ecNumber>
    </submittedName>
</protein>
<dbReference type="STRING" id="1111676.MHC_02710"/>
<dbReference type="InterPro" id="IPR044946">
    <property type="entry name" value="Restrct_endonuc_typeI_TRD_sf"/>
</dbReference>
<dbReference type="PANTHER" id="PTHR30408:SF12">
    <property type="entry name" value="TYPE I RESTRICTION ENZYME MJAVIII SPECIFICITY SUBUNIT"/>
    <property type="match status" value="1"/>
</dbReference>
<organism evidence="5 6">
    <name type="scientific">Mycoplasma haemocanis (strain Illinois)</name>
    <dbReference type="NCBI Taxonomy" id="1111676"/>
    <lineage>
        <taxon>Bacteria</taxon>
        <taxon>Bacillati</taxon>
        <taxon>Mycoplasmatota</taxon>
        <taxon>Mollicutes</taxon>
        <taxon>Mycoplasmataceae</taxon>
        <taxon>Mycoplasma</taxon>
    </lineage>
</organism>
<sequence length="183" mass="21518">MVRKGLSFKESHYLESGTPVLKKGNIKVGKVNNESLFYCDERNHKVLDTHRVRYGDVVITNLDPQAGRVGINLTDTEFILCGEVFKLEPNPRILDRKYLYYFLVNFPHKIEQLLTSSNVVRLRASSIEKFKIRVPDLETQRNIVKQLDTFQELREELRMRKSQGVYYRDKIMRYLQDCSSAKK</sequence>
<dbReference type="GO" id="GO:0003677">
    <property type="term" value="F:DNA binding"/>
    <property type="evidence" value="ECO:0007669"/>
    <property type="project" value="UniProtKB-KW"/>
</dbReference>